<dbReference type="OrthoDB" id="7249367at2759"/>
<dbReference type="GO" id="GO:0032979">
    <property type="term" value="P:protein insertion into mitochondrial inner membrane from matrix"/>
    <property type="evidence" value="ECO:0007669"/>
    <property type="project" value="TreeGrafter"/>
</dbReference>
<comment type="caution">
    <text evidence="1">The sequence shown here is derived from an EMBL/GenBank/DDBJ whole genome shotgun (WGS) entry which is preliminary data.</text>
</comment>
<dbReference type="EMBL" id="BEZZ01000169">
    <property type="protein sequence ID" value="GCC27542.1"/>
    <property type="molecule type" value="Genomic_DNA"/>
</dbReference>
<dbReference type="STRING" id="137246.A0A401SAX4"/>
<gene>
    <name evidence="1" type="ORF">chiPu_0005967</name>
</gene>
<evidence type="ECO:0000313" key="2">
    <source>
        <dbReference type="Proteomes" id="UP000287033"/>
    </source>
</evidence>
<dbReference type="GO" id="GO:0043022">
    <property type="term" value="F:ribosome binding"/>
    <property type="evidence" value="ECO:0007669"/>
    <property type="project" value="TreeGrafter"/>
</dbReference>
<name>A0A401SAX4_CHIPU</name>
<dbReference type="PANTHER" id="PTHR13333">
    <property type="entry name" value="M-AAA PROTEASE-INTERACTING PROTEIN 1, MITOCHONDRIAL"/>
    <property type="match status" value="1"/>
</dbReference>
<reference evidence="1 2" key="1">
    <citation type="journal article" date="2018" name="Nat. Ecol. Evol.">
        <title>Shark genomes provide insights into elasmobranch evolution and the origin of vertebrates.</title>
        <authorList>
            <person name="Hara Y"/>
            <person name="Yamaguchi K"/>
            <person name="Onimaru K"/>
            <person name="Kadota M"/>
            <person name="Koyanagi M"/>
            <person name="Keeley SD"/>
            <person name="Tatsumi K"/>
            <person name="Tanaka K"/>
            <person name="Motone F"/>
            <person name="Kageyama Y"/>
            <person name="Nozu R"/>
            <person name="Adachi N"/>
            <person name="Nishimura O"/>
            <person name="Nakagawa R"/>
            <person name="Tanegashima C"/>
            <person name="Kiyatake I"/>
            <person name="Matsumoto R"/>
            <person name="Murakumo K"/>
            <person name="Nishida K"/>
            <person name="Terakita A"/>
            <person name="Kuratani S"/>
            <person name="Sato K"/>
            <person name="Hyodo S Kuraku.S."/>
        </authorList>
    </citation>
    <scope>NUCLEOTIDE SEQUENCE [LARGE SCALE GENOMIC DNA]</scope>
</reference>
<dbReference type="AlphaFoldDB" id="A0A401SAX4"/>
<keyword evidence="2" id="KW-1185">Reference proteome</keyword>
<organism evidence="1 2">
    <name type="scientific">Chiloscyllium punctatum</name>
    <name type="common">Brownbanded bambooshark</name>
    <name type="synonym">Hemiscyllium punctatum</name>
    <dbReference type="NCBI Taxonomy" id="137246"/>
    <lineage>
        <taxon>Eukaryota</taxon>
        <taxon>Metazoa</taxon>
        <taxon>Chordata</taxon>
        <taxon>Craniata</taxon>
        <taxon>Vertebrata</taxon>
        <taxon>Chondrichthyes</taxon>
        <taxon>Elasmobranchii</taxon>
        <taxon>Galeomorphii</taxon>
        <taxon>Galeoidea</taxon>
        <taxon>Orectolobiformes</taxon>
        <taxon>Hemiscylliidae</taxon>
        <taxon>Chiloscyllium</taxon>
    </lineage>
</organism>
<proteinExistence type="predicted"/>
<sequence length="247" mass="28345">MALAFRRCRFALSWAHRQPGLGPSPITVSVSVPVPRCLAPPGPLPWARRYSTEPGPGRQPRPKKVVVVGIPNPFIWARTKMYFFLIRAYFDQDFTFEEFSAGARQAFSQVSKMLSECNFDALKNLVSKEALEEVEEKCLAMPVNRREALAADLDEIMYSTPGDVGIYYDNQGRKFVSIIMRYWYLTDVDLPDETPEGTKVFQVVFGDESSKDSLRLLTANYEFRREFTQGVEPDWIVTRIQHFKLLE</sequence>
<dbReference type="Proteomes" id="UP000287033">
    <property type="component" value="Unassembled WGS sequence"/>
</dbReference>
<dbReference type="PANTHER" id="PTHR13333:SF5">
    <property type="entry name" value="M-AAA PROTEASE-INTERACTING PROTEIN 1, MITOCHONDRIAL"/>
    <property type="match status" value="1"/>
</dbReference>
<accession>A0A401SAX4</accession>
<evidence type="ECO:0008006" key="3">
    <source>
        <dbReference type="Google" id="ProtNLM"/>
    </source>
</evidence>
<evidence type="ECO:0000313" key="1">
    <source>
        <dbReference type="EMBL" id="GCC27542.1"/>
    </source>
</evidence>
<protein>
    <recommendedName>
        <fullName evidence="3">Tim44-like domain-containing protein</fullName>
    </recommendedName>
</protein>
<dbReference type="GO" id="GO:0005743">
    <property type="term" value="C:mitochondrial inner membrane"/>
    <property type="evidence" value="ECO:0007669"/>
    <property type="project" value="TreeGrafter"/>
</dbReference>
<dbReference type="OMA" id="SILMCFW"/>